<dbReference type="Gene3D" id="3.40.50.10310">
    <property type="entry name" value="Creatininase"/>
    <property type="match status" value="1"/>
</dbReference>
<reference evidence="7" key="1">
    <citation type="journal article" date="2019" name="Int. J. Syst. Evol. Microbiol.">
        <title>The Global Catalogue of Microorganisms (GCM) 10K type strain sequencing project: providing services to taxonomists for standard genome sequencing and annotation.</title>
        <authorList>
            <consortium name="The Broad Institute Genomics Platform"/>
            <consortium name="The Broad Institute Genome Sequencing Center for Infectious Disease"/>
            <person name="Wu L."/>
            <person name="Ma J."/>
        </authorList>
    </citation>
    <scope>NUCLEOTIDE SEQUENCE [LARGE SCALE GENOMIC DNA]</scope>
    <source>
        <strain evidence="7">KCTC 52487</strain>
    </source>
</reference>
<evidence type="ECO:0000256" key="3">
    <source>
        <dbReference type="ARBA" id="ARBA00022801"/>
    </source>
</evidence>
<evidence type="ECO:0000256" key="2">
    <source>
        <dbReference type="ARBA" id="ARBA00022723"/>
    </source>
</evidence>
<accession>A0ABV6ZXL7</accession>
<dbReference type="RefSeq" id="WP_343164492.1">
    <property type="nucleotide sequence ID" value="NZ_JBHRSV010000016.1"/>
</dbReference>
<organism evidence="6 7">
    <name type="scientific">Hyphobacterium vulgare</name>
    <dbReference type="NCBI Taxonomy" id="1736751"/>
    <lineage>
        <taxon>Bacteria</taxon>
        <taxon>Pseudomonadati</taxon>
        <taxon>Pseudomonadota</taxon>
        <taxon>Alphaproteobacteria</taxon>
        <taxon>Maricaulales</taxon>
        <taxon>Maricaulaceae</taxon>
        <taxon>Hyphobacterium</taxon>
    </lineage>
</organism>
<keyword evidence="2" id="KW-0479">Metal-binding</keyword>
<evidence type="ECO:0000313" key="7">
    <source>
        <dbReference type="Proteomes" id="UP001595379"/>
    </source>
</evidence>
<dbReference type="InterPro" id="IPR003785">
    <property type="entry name" value="Creatininase/forma_Hydrolase"/>
</dbReference>
<comment type="cofactor">
    <cofactor evidence="1">
        <name>Zn(2+)</name>
        <dbReference type="ChEBI" id="CHEBI:29105"/>
    </cofactor>
</comment>
<dbReference type="InterPro" id="IPR024087">
    <property type="entry name" value="Creatininase-like_sf"/>
</dbReference>
<sequence length="253" mass="27172">MQLALSSWPEVEAYLARSTGIVIPIGSMEQHGPNGLIGTDTLCPNIIAREAADEAGFLLAPPFNVGNAQHHLGFPGTITLRPSTLIAAMQDWISSLVRHGFRDLYFLNGHGGNIAPVTTAFSEYYAAWSLRGEPCPVRLKLQNWWELPGVMALCREIFPVGEGMHATASEVSVTYYGYPGSVKRVEMTPKIAPIAGFTDAADYRANFPDGRIGSDPSQATPDKGARIVAAAKTALISEVSAFFGANDRLEAHG</sequence>
<keyword evidence="3" id="KW-0378">Hydrolase</keyword>
<dbReference type="Proteomes" id="UP001595379">
    <property type="component" value="Unassembled WGS sequence"/>
</dbReference>
<keyword evidence="7" id="KW-1185">Reference proteome</keyword>
<proteinExistence type="inferred from homology"/>
<evidence type="ECO:0000256" key="4">
    <source>
        <dbReference type="ARBA" id="ARBA00022833"/>
    </source>
</evidence>
<dbReference type="PANTHER" id="PTHR35005:SF1">
    <property type="entry name" value="2-AMINO-5-FORMYLAMINO-6-RIBOSYLAMINOPYRIMIDIN-4(3H)-ONE 5'-MONOPHOSPHATE DEFORMYLASE"/>
    <property type="match status" value="1"/>
</dbReference>
<dbReference type="Pfam" id="PF02633">
    <property type="entry name" value="Creatininase"/>
    <property type="match status" value="1"/>
</dbReference>
<comment type="caution">
    <text evidence="6">The sequence shown here is derived from an EMBL/GenBank/DDBJ whole genome shotgun (WGS) entry which is preliminary data.</text>
</comment>
<dbReference type="PANTHER" id="PTHR35005">
    <property type="entry name" value="3-DEHYDRO-SCYLLO-INOSOSE HYDROLASE"/>
    <property type="match status" value="1"/>
</dbReference>
<name>A0ABV6ZXL7_9PROT</name>
<gene>
    <name evidence="6" type="ORF">ACFOOR_08665</name>
</gene>
<dbReference type="SUPFAM" id="SSF102215">
    <property type="entry name" value="Creatininase"/>
    <property type="match status" value="1"/>
</dbReference>
<evidence type="ECO:0000256" key="1">
    <source>
        <dbReference type="ARBA" id="ARBA00001947"/>
    </source>
</evidence>
<dbReference type="EMBL" id="JBHRSV010000016">
    <property type="protein sequence ID" value="MFC2926177.1"/>
    <property type="molecule type" value="Genomic_DNA"/>
</dbReference>
<comment type="similarity">
    <text evidence="5">Belongs to the creatininase superfamily.</text>
</comment>
<keyword evidence="4" id="KW-0862">Zinc</keyword>
<protein>
    <submittedName>
        <fullName evidence="6">Creatininase family protein</fullName>
    </submittedName>
</protein>
<evidence type="ECO:0000256" key="5">
    <source>
        <dbReference type="ARBA" id="ARBA00024029"/>
    </source>
</evidence>
<evidence type="ECO:0000313" key="6">
    <source>
        <dbReference type="EMBL" id="MFC2926177.1"/>
    </source>
</evidence>